<dbReference type="PANTHER" id="PTHR34846">
    <property type="entry name" value="4-CARBOXYMUCONOLACTONE DECARBOXYLASE FAMILY PROTEIN (AFU_ORTHOLOGUE AFUA_6G11590)"/>
    <property type="match status" value="1"/>
</dbReference>
<dbReference type="InterPro" id="IPR003779">
    <property type="entry name" value="CMD-like"/>
</dbReference>
<keyword evidence="3" id="KW-1185">Reference proteome</keyword>
<gene>
    <name evidence="2" type="ORF">GCM10010339_27730</name>
</gene>
<protein>
    <recommendedName>
        <fullName evidence="1">Carboxymuconolactone decarboxylase-like domain-containing protein</fullName>
    </recommendedName>
</protein>
<evidence type="ECO:0000259" key="1">
    <source>
        <dbReference type="Pfam" id="PF02627"/>
    </source>
</evidence>
<dbReference type="GO" id="GO:0051920">
    <property type="term" value="F:peroxiredoxin activity"/>
    <property type="evidence" value="ECO:0007669"/>
    <property type="project" value="InterPro"/>
</dbReference>
<comment type="caution">
    <text evidence="2">The sequence shown here is derived from an EMBL/GenBank/DDBJ whole genome shotgun (WGS) entry which is preliminary data.</text>
</comment>
<evidence type="ECO:0000313" key="2">
    <source>
        <dbReference type="EMBL" id="GHE02865.1"/>
    </source>
</evidence>
<dbReference type="Gene3D" id="1.20.1290.10">
    <property type="entry name" value="AhpD-like"/>
    <property type="match status" value="1"/>
</dbReference>
<dbReference type="PANTHER" id="PTHR34846:SF5">
    <property type="entry name" value="CARBOXYMUCONOLACTONE DECARBOXYLASE-LIKE DOMAIN-CONTAINING PROTEIN"/>
    <property type="match status" value="1"/>
</dbReference>
<dbReference type="EMBL" id="BMVG01000005">
    <property type="protein sequence ID" value="GHE02865.1"/>
    <property type="molecule type" value="Genomic_DNA"/>
</dbReference>
<feature type="domain" description="Carboxymuconolactone decarboxylase-like" evidence="1">
    <location>
        <begin position="42"/>
        <end position="112"/>
    </location>
</feature>
<accession>A0A919D3D4</accession>
<evidence type="ECO:0000313" key="3">
    <source>
        <dbReference type="Proteomes" id="UP000655443"/>
    </source>
</evidence>
<dbReference type="RefSeq" id="WP_189952059.1">
    <property type="nucleotide sequence ID" value="NZ_BMVG01000005.1"/>
</dbReference>
<dbReference type="Proteomes" id="UP000655443">
    <property type="component" value="Unassembled WGS sequence"/>
</dbReference>
<reference evidence="2" key="1">
    <citation type="journal article" date="2014" name="Int. J. Syst. Evol. Microbiol.">
        <title>Complete genome sequence of Corynebacterium casei LMG S-19264T (=DSM 44701T), isolated from a smear-ripened cheese.</title>
        <authorList>
            <consortium name="US DOE Joint Genome Institute (JGI-PGF)"/>
            <person name="Walter F."/>
            <person name="Albersmeier A."/>
            <person name="Kalinowski J."/>
            <person name="Ruckert C."/>
        </authorList>
    </citation>
    <scope>NUCLEOTIDE SEQUENCE</scope>
    <source>
        <strain evidence="2">JCM 4714</strain>
    </source>
</reference>
<dbReference type="AlphaFoldDB" id="A0A919D3D4"/>
<sequence length="186" mass="20420">MPRIEPLAPPYPAPIDQALRRWMPPGVTHEPLTLFRVLHRNPELASRMFALGAGLLGHGLLPAIDREIIIARVTARTGCAYEWGAHAATLAQQAGLSQEQLQATTDIDVAANTAWPPRHAALLNAVDELHDTAQLSQPAWDSLGVHYEDAQLLEFLVLAGWYRTISYLANGLLLEEEPWGAPFPAQ</sequence>
<dbReference type="Pfam" id="PF02627">
    <property type="entry name" value="CMD"/>
    <property type="match status" value="1"/>
</dbReference>
<dbReference type="InterPro" id="IPR029032">
    <property type="entry name" value="AhpD-like"/>
</dbReference>
<reference evidence="2" key="2">
    <citation type="submission" date="2020-09" db="EMBL/GenBank/DDBJ databases">
        <authorList>
            <person name="Sun Q."/>
            <person name="Ohkuma M."/>
        </authorList>
    </citation>
    <scope>NUCLEOTIDE SEQUENCE</scope>
    <source>
        <strain evidence="2">JCM 4714</strain>
    </source>
</reference>
<proteinExistence type="predicted"/>
<organism evidence="2 3">
    <name type="scientific">Streptomyces alanosinicus</name>
    <dbReference type="NCBI Taxonomy" id="68171"/>
    <lineage>
        <taxon>Bacteria</taxon>
        <taxon>Bacillati</taxon>
        <taxon>Actinomycetota</taxon>
        <taxon>Actinomycetes</taxon>
        <taxon>Kitasatosporales</taxon>
        <taxon>Streptomycetaceae</taxon>
        <taxon>Streptomyces</taxon>
    </lineage>
</organism>
<dbReference type="SUPFAM" id="SSF69118">
    <property type="entry name" value="AhpD-like"/>
    <property type="match status" value="1"/>
</dbReference>
<name>A0A919D3D4_9ACTN</name>